<protein>
    <submittedName>
        <fullName evidence="1">Uncharacterized protein</fullName>
    </submittedName>
</protein>
<evidence type="ECO:0000313" key="2">
    <source>
        <dbReference type="Proteomes" id="UP000017052"/>
    </source>
</evidence>
<evidence type="ECO:0000313" key="1">
    <source>
        <dbReference type="EMBL" id="ERK63203.1"/>
    </source>
</evidence>
<dbReference type="EMBL" id="ACVN02000014">
    <property type="protein sequence ID" value="ERK63203.1"/>
    <property type="molecule type" value="Genomic_DNA"/>
</dbReference>
<dbReference type="Proteomes" id="UP000017052">
    <property type="component" value="Unassembled WGS sequence"/>
</dbReference>
<dbReference type="RefSeq" id="WP_021796160.1">
    <property type="nucleotide sequence ID" value="NZ_ACVN02000014.1"/>
</dbReference>
<dbReference type="GeneID" id="95360485"/>
<dbReference type="AlphaFoldDB" id="U2SC94"/>
<organism evidence="1 2">
    <name type="scientific">Propionibacterium acidifaciens F0233</name>
    <dbReference type="NCBI Taxonomy" id="553198"/>
    <lineage>
        <taxon>Bacteria</taxon>
        <taxon>Bacillati</taxon>
        <taxon>Actinomycetota</taxon>
        <taxon>Actinomycetes</taxon>
        <taxon>Propionibacteriales</taxon>
        <taxon>Propionibacteriaceae</taxon>
        <taxon>Propionibacterium</taxon>
    </lineage>
</organism>
<comment type="caution">
    <text evidence="1">The sequence shown here is derived from an EMBL/GenBank/DDBJ whole genome shotgun (WGS) entry which is preliminary data.</text>
</comment>
<proteinExistence type="predicted"/>
<sequence length="128" mass="14228">MRVDEMYPDFEEWATGVPHLLIQRASMQNEMLLLGGPDWDFQSWCSLRVVDAGGELLFDDSLSVDLLEGPGTPPGALVGRTVIEVVPDFTMDLGNLTLVLDNGIRIECTDDTDLDPWNFRVGEDDWGA</sequence>
<keyword evidence="2" id="KW-1185">Reference proteome</keyword>
<accession>U2SC94</accession>
<name>U2SC94_9ACTN</name>
<gene>
    <name evidence="1" type="ORF">HMPREF0682_1635</name>
</gene>
<reference evidence="1" key="1">
    <citation type="submission" date="2013-08" db="EMBL/GenBank/DDBJ databases">
        <authorList>
            <person name="Durkin A.S."/>
            <person name="Haft D.R."/>
            <person name="McCorrison J."/>
            <person name="Torralba M."/>
            <person name="Gillis M."/>
            <person name="Haft D.H."/>
            <person name="Methe B."/>
            <person name="Sutton G."/>
            <person name="Nelson K.E."/>
        </authorList>
    </citation>
    <scope>NUCLEOTIDE SEQUENCE [LARGE SCALE GENOMIC DNA]</scope>
    <source>
        <strain evidence="1">F0233</strain>
    </source>
</reference>
<dbReference type="OrthoDB" id="3736857at2"/>